<dbReference type="Pfam" id="PF02254">
    <property type="entry name" value="TrkA_N"/>
    <property type="match status" value="1"/>
</dbReference>
<keyword evidence="2" id="KW-0630">Potassium</keyword>
<dbReference type="InterPro" id="IPR003148">
    <property type="entry name" value="RCK_N"/>
</dbReference>
<proteinExistence type="predicted"/>
<dbReference type="Proteomes" id="UP000294682">
    <property type="component" value="Unassembled WGS sequence"/>
</dbReference>
<keyword evidence="1" id="KW-0633">Potassium transport</keyword>
<evidence type="ECO:0000313" key="4">
    <source>
        <dbReference type="EMBL" id="TCL45484.1"/>
    </source>
</evidence>
<reference evidence="4 5" key="1">
    <citation type="submission" date="2019-03" db="EMBL/GenBank/DDBJ databases">
        <title>Genomic Encyclopedia of Type Strains, Phase IV (KMG-IV): sequencing the most valuable type-strain genomes for metagenomic binning, comparative biology and taxonomic classification.</title>
        <authorList>
            <person name="Goeker M."/>
        </authorList>
    </citation>
    <scope>NUCLEOTIDE SEQUENCE [LARGE SCALE GENOMIC DNA]</scope>
    <source>
        <strain evidence="4 5">DSM 100433</strain>
    </source>
</reference>
<dbReference type="EMBL" id="SLUK01000001">
    <property type="protein sequence ID" value="TCL45484.1"/>
    <property type="molecule type" value="Genomic_DNA"/>
</dbReference>
<dbReference type="PANTHER" id="PTHR43833:SF8">
    <property type="entry name" value="TRK SYSTEM POTASSIUM UPTAKE PROTEIN TRKA"/>
    <property type="match status" value="1"/>
</dbReference>
<dbReference type="AlphaFoldDB" id="A0A9X8ULN5"/>
<dbReference type="GO" id="GO:0005886">
    <property type="term" value="C:plasma membrane"/>
    <property type="evidence" value="ECO:0007669"/>
    <property type="project" value="InterPro"/>
</dbReference>
<name>A0A9X8ULN5_9FIRM</name>
<dbReference type="PANTHER" id="PTHR43833">
    <property type="entry name" value="POTASSIUM CHANNEL PROTEIN 2-RELATED-RELATED"/>
    <property type="match status" value="1"/>
</dbReference>
<evidence type="ECO:0000256" key="1">
    <source>
        <dbReference type="ARBA" id="ARBA00022538"/>
    </source>
</evidence>
<keyword evidence="1" id="KW-0406">Ion transport</keyword>
<dbReference type="RefSeq" id="WP_079698081.1">
    <property type="nucleotide sequence ID" value="NZ_JADNAH010000009.1"/>
</dbReference>
<dbReference type="PRINTS" id="PR00335">
    <property type="entry name" value="KUPTAKETRKA"/>
</dbReference>
<comment type="caution">
    <text evidence="4">The sequence shown here is derived from an EMBL/GenBank/DDBJ whole genome shotgun (WGS) entry which is preliminary data.</text>
</comment>
<sequence>MNILIIGCGKVGSHLANLLSQLGHDVAIVDRNPESFDLLDNDFAGFTVQGIPIDQDVLKRAGIQGCDALAAVTRDDNVNIMVSQVAKEIFHVPRVLARIYDPQRKDVFSHFGLKTICPTNITVEAVYSMLIDTDETKQLTFDSSVVAFDTVPLPLKYAGDMLSELPVPKGEMLLGVLHEDGSLDFARDGRVRLAAKDRLIYTKLVD</sequence>
<protein>
    <submittedName>
        <fullName evidence="4">Trk system potassium uptake protein TrkA</fullName>
    </submittedName>
</protein>
<dbReference type="Gene3D" id="3.40.50.720">
    <property type="entry name" value="NAD(P)-binding Rossmann-like Domain"/>
    <property type="match status" value="1"/>
</dbReference>
<gene>
    <name evidence="4" type="ORF">EDD78_101467</name>
</gene>
<feature type="domain" description="RCK N-terminal" evidence="3">
    <location>
        <begin position="1"/>
        <end position="123"/>
    </location>
</feature>
<dbReference type="GO" id="GO:0015079">
    <property type="term" value="F:potassium ion transmembrane transporter activity"/>
    <property type="evidence" value="ECO:0007669"/>
    <property type="project" value="InterPro"/>
</dbReference>
<dbReference type="InterPro" id="IPR050721">
    <property type="entry name" value="Trk_Ktr_HKT_K-transport"/>
</dbReference>
<keyword evidence="5" id="KW-1185">Reference proteome</keyword>
<evidence type="ECO:0000259" key="3">
    <source>
        <dbReference type="PROSITE" id="PS51201"/>
    </source>
</evidence>
<dbReference type="InterPro" id="IPR006036">
    <property type="entry name" value="K_uptake_TrkA"/>
</dbReference>
<accession>A0A9X8ULN5</accession>
<evidence type="ECO:0000313" key="5">
    <source>
        <dbReference type="Proteomes" id="UP000294682"/>
    </source>
</evidence>
<dbReference type="SUPFAM" id="SSF51735">
    <property type="entry name" value="NAD(P)-binding Rossmann-fold domains"/>
    <property type="match status" value="1"/>
</dbReference>
<evidence type="ECO:0000256" key="2">
    <source>
        <dbReference type="ARBA" id="ARBA00022958"/>
    </source>
</evidence>
<dbReference type="InterPro" id="IPR036291">
    <property type="entry name" value="NAD(P)-bd_dom_sf"/>
</dbReference>
<dbReference type="OrthoDB" id="9775180at2"/>
<keyword evidence="1" id="KW-0813">Transport</keyword>
<dbReference type="PROSITE" id="PS51201">
    <property type="entry name" value="RCK_N"/>
    <property type="match status" value="1"/>
</dbReference>
<organism evidence="4 5">
    <name type="scientific">Harryflintia acetispora</name>
    <dbReference type="NCBI Taxonomy" id="1849041"/>
    <lineage>
        <taxon>Bacteria</taxon>
        <taxon>Bacillati</taxon>
        <taxon>Bacillota</taxon>
        <taxon>Clostridia</taxon>
        <taxon>Eubacteriales</taxon>
        <taxon>Oscillospiraceae</taxon>
        <taxon>Harryflintia</taxon>
    </lineage>
</organism>